<name>A0A6V7H6R0_9HYME</name>
<evidence type="ECO:0000313" key="14">
    <source>
        <dbReference type="Proteomes" id="UP000752696"/>
    </source>
</evidence>
<dbReference type="PROSITE" id="PS00108">
    <property type="entry name" value="PROTEIN_KINASE_ST"/>
    <property type="match status" value="1"/>
</dbReference>
<reference evidence="13" key="1">
    <citation type="submission" date="2020-07" db="EMBL/GenBank/DDBJ databases">
        <authorList>
            <person name="Nazaruddin N."/>
        </authorList>
    </citation>
    <scope>NUCLEOTIDE SEQUENCE</scope>
</reference>
<evidence type="ECO:0000256" key="6">
    <source>
        <dbReference type="ARBA" id="ARBA00022737"/>
    </source>
</evidence>
<evidence type="ECO:0000256" key="4">
    <source>
        <dbReference type="ARBA" id="ARBA00022574"/>
    </source>
</evidence>
<evidence type="ECO:0000256" key="5">
    <source>
        <dbReference type="ARBA" id="ARBA00022679"/>
    </source>
</evidence>
<dbReference type="InterPro" id="IPR015943">
    <property type="entry name" value="WD40/YVTN_repeat-like_dom_sf"/>
</dbReference>
<keyword evidence="6" id="KW-0677">Repeat</keyword>
<comment type="subcellular location">
    <subcellularLocation>
        <location evidence="1">Cytoplasmic vesicle</location>
        <location evidence="1">Autophagosome</location>
    </subcellularLocation>
</comment>
<dbReference type="Pfam" id="PF22956">
    <property type="entry name" value="VPS15-like_hel"/>
    <property type="match status" value="1"/>
</dbReference>
<dbReference type="InterPro" id="IPR016024">
    <property type="entry name" value="ARM-type_fold"/>
</dbReference>
<dbReference type="SUPFAM" id="SSF48371">
    <property type="entry name" value="ARM repeat"/>
    <property type="match status" value="1"/>
</dbReference>
<dbReference type="InterPro" id="IPR011009">
    <property type="entry name" value="Kinase-like_dom_sf"/>
</dbReference>
<dbReference type="InterPro" id="IPR001680">
    <property type="entry name" value="WD40_rpt"/>
</dbReference>
<dbReference type="InterPro" id="IPR011989">
    <property type="entry name" value="ARM-like"/>
</dbReference>
<evidence type="ECO:0000256" key="10">
    <source>
        <dbReference type="PROSITE-ProRule" id="PRU00221"/>
    </source>
</evidence>
<dbReference type="GO" id="GO:0005524">
    <property type="term" value="F:ATP binding"/>
    <property type="evidence" value="ECO:0007669"/>
    <property type="project" value="UniProtKB-KW"/>
</dbReference>
<evidence type="ECO:0000256" key="3">
    <source>
        <dbReference type="ARBA" id="ARBA00022527"/>
    </source>
</evidence>
<dbReference type="GO" id="GO:0005776">
    <property type="term" value="C:autophagosome"/>
    <property type="evidence" value="ECO:0007669"/>
    <property type="project" value="UniProtKB-SubCell"/>
</dbReference>
<organism evidence="13 14">
    <name type="scientific">Heterotrigona itama</name>
    <dbReference type="NCBI Taxonomy" id="395501"/>
    <lineage>
        <taxon>Eukaryota</taxon>
        <taxon>Metazoa</taxon>
        <taxon>Ecdysozoa</taxon>
        <taxon>Arthropoda</taxon>
        <taxon>Hexapoda</taxon>
        <taxon>Insecta</taxon>
        <taxon>Pterygota</taxon>
        <taxon>Neoptera</taxon>
        <taxon>Endopterygota</taxon>
        <taxon>Hymenoptera</taxon>
        <taxon>Apocrita</taxon>
        <taxon>Aculeata</taxon>
        <taxon>Apoidea</taxon>
        <taxon>Anthophila</taxon>
        <taxon>Apidae</taxon>
        <taxon>Heterotrigona</taxon>
    </lineage>
</organism>
<feature type="region of interest" description="Disordered" evidence="11">
    <location>
        <begin position="1162"/>
        <end position="1197"/>
    </location>
</feature>
<keyword evidence="7" id="KW-0547">Nucleotide-binding</keyword>
<keyword evidence="8" id="KW-0418">Kinase</keyword>
<dbReference type="SUPFAM" id="SSF50978">
    <property type="entry name" value="WD40 repeat-like"/>
    <property type="match status" value="1"/>
</dbReference>
<dbReference type="Proteomes" id="UP000752696">
    <property type="component" value="Unassembled WGS sequence"/>
</dbReference>
<dbReference type="GO" id="GO:0071561">
    <property type="term" value="C:nucleus-vacuole junction"/>
    <property type="evidence" value="ECO:0007669"/>
    <property type="project" value="TreeGrafter"/>
</dbReference>
<dbReference type="InterPro" id="IPR000719">
    <property type="entry name" value="Prot_kinase_dom"/>
</dbReference>
<evidence type="ECO:0000256" key="8">
    <source>
        <dbReference type="ARBA" id="ARBA00022777"/>
    </source>
</evidence>
<dbReference type="Pfam" id="PF00400">
    <property type="entry name" value="WD40"/>
    <property type="match status" value="2"/>
</dbReference>
<feature type="compositionally biased region" description="Basic and acidic residues" evidence="11">
    <location>
        <begin position="169"/>
        <end position="179"/>
    </location>
</feature>
<feature type="non-terminal residue" evidence="13">
    <location>
        <position position="1"/>
    </location>
</feature>
<evidence type="ECO:0000256" key="7">
    <source>
        <dbReference type="ARBA" id="ARBA00022741"/>
    </source>
</evidence>
<dbReference type="FunFam" id="1.25.10.10:FF:000342">
    <property type="entry name" value="Serine/threonine-protein kinase VPS15"/>
    <property type="match status" value="1"/>
</dbReference>
<dbReference type="InterPro" id="IPR055231">
    <property type="entry name" value="2AA_helical"/>
</dbReference>
<dbReference type="Pfam" id="PF00069">
    <property type="entry name" value="Pkinase"/>
    <property type="match status" value="1"/>
</dbReference>
<evidence type="ECO:0000256" key="9">
    <source>
        <dbReference type="ARBA" id="ARBA00022840"/>
    </source>
</evidence>
<feature type="repeat" description="WD" evidence="10">
    <location>
        <begin position="845"/>
        <end position="877"/>
    </location>
</feature>
<evidence type="ECO:0000313" key="13">
    <source>
        <dbReference type="EMBL" id="CAD1474963.1"/>
    </source>
</evidence>
<feature type="region of interest" description="Disordered" evidence="11">
    <location>
        <begin position="165"/>
        <end position="197"/>
    </location>
</feature>
<accession>A0A6V7H6R0</accession>
<dbReference type="EC" id="2.7.11.1" evidence="2"/>
<dbReference type="GO" id="GO:0045324">
    <property type="term" value="P:late endosome to vacuole transport"/>
    <property type="evidence" value="ECO:0007669"/>
    <property type="project" value="InterPro"/>
</dbReference>
<evidence type="ECO:0000256" key="2">
    <source>
        <dbReference type="ARBA" id="ARBA00012513"/>
    </source>
</evidence>
<sequence length="1222" mass="136666">LGSTRFFKVARARSQEGLIVVKVFAIHDPTLPLSTYKEKLEEIRSKLASAVNCLPFQRMILTEKSGSIMREYVKYSLYDRISTRPFLTTIEKKWITFQVLYALHQAHKFGVCHGDIKLENIMITSWNWILLTDFASFKPTYLPEDNPADFSYFFDTSRRSNHFKNNVESTKDDFGHNEDNTIEDDNNQSFNKSDLNGCDSKTVQIQDTKSDSQTDQQAEPILVESQRRKLDLKSEKKVLSSEPVEGLVIITQLVTSCIRGLHHSQSKLQSLEILLELAENTSDETILDRILPYIFHLVHDPASRVRVSAIHTLTKCLHLVKSIPPSDVNIFPEYILPGLAHITQDEAVIVRAAYAENIAHLAHIALRYLENAHLSNLGNKEGPKPSYDSELQTLHEMVQQSVSMLLTDPQNLVKQTLMENGINKLCIFFGKQKANDILLSHVITFLNDKEDKELRGSFFECIVGVAAYVGWHSSPILMPLLQQGLADPEEFVTTKAINAMATLTELGLLHKSALYQLLHETMVFLVHPNLWIRHATVGFISTAARTLNLVDVQCKVQLMIQSYLKHPLIQIEKEILLLEALVSPIPRIVYDSVVKYNDVEELFQVLEQRQAARAKAISGIVPQYSEMSTSIRNLFRRLSSESMTETVEDQLLIMKPHLMKINKYRNSVDAKLSTAKSVDGKLELNTMKDKIRHHIVILYPDTKGDLGLPPFKRLDRRISDSVGTYATMNQEWRTMFAAQDNVQHTVKMSDMTGSSGSPSQSLHGGDIHLSPQHSLSDMNSINDHSLHEHRCAPCRLEVRQLTYRKQEQHAAALRAQHWADNIAWQAGSRLLPSGWRPRGVPVAHLHEHRAAVNRLVSIPDTSLFASSSADGCIKIWDASRMEGRNIANRSRQTYIHRGGPLVGLAVCDQGQSLASSASQSGTVFVLRIEPNSSKMSVIATRQLDLLEEGCAVDLQYLDSGSQSVLVYASLYGSLVGWDLRCPGTTWRLENDLKHGVITSFCVNNYQQWLTLGTSSGVHTCWDLRFQLPITSIKHPTNARVRKVITHPTEHSWIISAVQGNNEISMWNLETDFRQMVLWASSAPPLSHSQGGHSVCAMYSGSIDNAGFLLAGGTDMRLRFWDLCTPNESHVALPAANDVTPPNSLAYEQRLIDGTNVVQEVLAGDSPTPSSGGGSSIRIRNSEEGGQGPETPPFGHHDTISAVAMSNTCILTGSTDGLIQVWK</sequence>
<keyword evidence="14" id="KW-1185">Reference proteome</keyword>
<dbReference type="AlphaFoldDB" id="A0A6V7H6R0"/>
<dbReference type="Gene3D" id="1.25.10.10">
    <property type="entry name" value="Leucine-rich Repeat Variant"/>
    <property type="match status" value="2"/>
</dbReference>
<dbReference type="GO" id="GO:0016236">
    <property type="term" value="P:macroautophagy"/>
    <property type="evidence" value="ECO:0007669"/>
    <property type="project" value="InterPro"/>
</dbReference>
<dbReference type="EMBL" id="CAJDYZ010008050">
    <property type="protein sequence ID" value="CAD1474963.1"/>
    <property type="molecule type" value="Genomic_DNA"/>
</dbReference>
<feature type="compositionally biased region" description="Polar residues" evidence="11">
    <location>
        <begin position="187"/>
        <end position="197"/>
    </location>
</feature>
<dbReference type="PANTHER" id="PTHR17583:SF0">
    <property type="entry name" value="PHOSPHOINOSITIDE 3-KINASE REGULATORY SUBUNIT 4"/>
    <property type="match status" value="1"/>
</dbReference>
<dbReference type="PROSITE" id="PS50294">
    <property type="entry name" value="WD_REPEATS_REGION"/>
    <property type="match status" value="2"/>
</dbReference>
<dbReference type="GO" id="GO:0005770">
    <property type="term" value="C:late endosome"/>
    <property type="evidence" value="ECO:0007669"/>
    <property type="project" value="TreeGrafter"/>
</dbReference>
<feature type="repeat" description="WD" evidence="10">
    <location>
        <begin position="1192"/>
        <end position="1222"/>
    </location>
</feature>
<dbReference type="InterPro" id="IPR045162">
    <property type="entry name" value="Vps15-like"/>
</dbReference>
<protein>
    <recommendedName>
        <fullName evidence="2">non-specific serine/threonine protein kinase</fullName>
        <ecNumber evidence="2">2.7.11.1</ecNumber>
    </recommendedName>
</protein>
<dbReference type="GO" id="GO:0034271">
    <property type="term" value="C:phosphatidylinositol 3-kinase complex, class III, type I"/>
    <property type="evidence" value="ECO:0007669"/>
    <property type="project" value="TreeGrafter"/>
</dbReference>
<gene>
    <name evidence="13" type="ORF">MHI_LOCUS506372</name>
</gene>
<keyword evidence="4 10" id="KW-0853">WD repeat</keyword>
<keyword evidence="9" id="KW-0067">ATP-binding</keyword>
<dbReference type="GO" id="GO:0006623">
    <property type="term" value="P:protein targeting to vacuole"/>
    <property type="evidence" value="ECO:0007669"/>
    <property type="project" value="TreeGrafter"/>
</dbReference>
<evidence type="ECO:0000256" key="1">
    <source>
        <dbReference type="ARBA" id="ARBA00004419"/>
    </source>
</evidence>
<dbReference type="InterPro" id="IPR036322">
    <property type="entry name" value="WD40_repeat_dom_sf"/>
</dbReference>
<dbReference type="Gene3D" id="1.10.510.10">
    <property type="entry name" value="Transferase(Phosphotransferase) domain 1"/>
    <property type="match status" value="1"/>
</dbReference>
<keyword evidence="5" id="KW-0808">Transferase</keyword>
<dbReference type="SMART" id="SM00220">
    <property type="entry name" value="S_TKc"/>
    <property type="match status" value="1"/>
</dbReference>
<dbReference type="GO" id="GO:0004674">
    <property type="term" value="F:protein serine/threonine kinase activity"/>
    <property type="evidence" value="ECO:0007669"/>
    <property type="project" value="UniProtKB-KW"/>
</dbReference>
<dbReference type="PROSITE" id="PS50011">
    <property type="entry name" value="PROTEIN_KINASE_DOM"/>
    <property type="match status" value="1"/>
</dbReference>
<dbReference type="InterPro" id="IPR008271">
    <property type="entry name" value="Ser/Thr_kinase_AS"/>
</dbReference>
<evidence type="ECO:0000259" key="12">
    <source>
        <dbReference type="PROSITE" id="PS50011"/>
    </source>
</evidence>
<dbReference type="PANTHER" id="PTHR17583">
    <property type="entry name" value="PHOSPHOINOSITIDE 3-KINASE REGULATORY SUBUNIT 4"/>
    <property type="match status" value="1"/>
</dbReference>
<dbReference type="GO" id="GO:0034272">
    <property type="term" value="C:phosphatidylinositol 3-kinase complex, class III, type II"/>
    <property type="evidence" value="ECO:0007669"/>
    <property type="project" value="TreeGrafter"/>
</dbReference>
<dbReference type="PROSITE" id="PS50082">
    <property type="entry name" value="WD_REPEATS_2"/>
    <property type="match status" value="2"/>
</dbReference>
<dbReference type="Gene3D" id="2.130.10.10">
    <property type="entry name" value="YVTN repeat-like/Quinoprotein amine dehydrogenase"/>
    <property type="match status" value="3"/>
</dbReference>
<keyword evidence="3" id="KW-0723">Serine/threonine-protein kinase</keyword>
<dbReference type="OrthoDB" id="242910at2759"/>
<proteinExistence type="predicted"/>
<dbReference type="SUPFAM" id="SSF56112">
    <property type="entry name" value="Protein kinase-like (PK-like)"/>
    <property type="match status" value="1"/>
</dbReference>
<comment type="caution">
    <text evidence="13">The sequence shown here is derived from an EMBL/GenBank/DDBJ whole genome shotgun (WGS) entry which is preliminary data.</text>
</comment>
<dbReference type="SMART" id="SM00320">
    <property type="entry name" value="WD40"/>
    <property type="match status" value="6"/>
</dbReference>
<feature type="domain" description="Protein kinase" evidence="12">
    <location>
        <begin position="1"/>
        <end position="314"/>
    </location>
</feature>
<evidence type="ECO:0000256" key="11">
    <source>
        <dbReference type="SAM" id="MobiDB-lite"/>
    </source>
</evidence>